<keyword evidence="1" id="KW-0732">Signal</keyword>
<dbReference type="Proteomes" id="UP000002743">
    <property type="component" value="Chromosome"/>
</dbReference>
<keyword evidence="4" id="KW-1185">Reference proteome</keyword>
<sequence precursor="true">MFNNFFKGLIASLALLASVAANAATDTYGTLLSGSFTPSSSFATLTYSNVGNVYTFTLTANDLNTLFTNDAFIGAVAVDSAVTPTVSNVSGDAPVSIAAGGGPGGGFDFRFDLTGPKKARLTDGESVTWTATFASAVELSASSFALHVQGLTNAQGGSAWYTASTPTVSAVPEADTYAMMALGLGLMGFVARRRRA</sequence>
<dbReference type="HOGENOM" id="CLU_1388811_0_0_4"/>
<feature type="signal peptide" evidence="1">
    <location>
        <begin position="1"/>
        <end position="23"/>
    </location>
</feature>
<dbReference type="AlphaFoldDB" id="C6XAD8"/>
<reference evidence="4" key="1">
    <citation type="submission" date="2009-07" db="EMBL/GenBank/DDBJ databases">
        <title>Complete sequence of chromosome of Methylovorus sp. SIP3-4.</title>
        <authorList>
            <person name="Lucas S."/>
            <person name="Copeland A."/>
            <person name="Lapidus A."/>
            <person name="Glavina del Rio T."/>
            <person name="Tice H."/>
            <person name="Bruce D."/>
            <person name="Goodwin L."/>
            <person name="Pitluck S."/>
            <person name="Clum A."/>
            <person name="Larimer F."/>
            <person name="Land M."/>
            <person name="Hauser L."/>
            <person name="Kyrpides N."/>
            <person name="Mikhailova N."/>
            <person name="Kayluzhnaya M."/>
            <person name="Chistoserdova L."/>
        </authorList>
    </citation>
    <scope>NUCLEOTIDE SEQUENCE [LARGE SCALE GENOMIC DNA]</scope>
    <source>
        <strain evidence="4">SIP3-4</strain>
    </source>
</reference>
<name>C6XAD8_METGS</name>
<dbReference type="NCBIfam" id="NF038126">
    <property type="entry name" value="PEP_CTERM_FxDxF"/>
    <property type="match status" value="1"/>
</dbReference>
<feature type="domain" description="Ice-binding protein C-terminal" evidence="2">
    <location>
        <begin position="170"/>
        <end position="194"/>
    </location>
</feature>
<dbReference type="RefSeq" id="WP_013443151.1">
    <property type="nucleotide sequence ID" value="NC_012969.1"/>
</dbReference>
<dbReference type="EMBL" id="CP001674">
    <property type="protein sequence ID" value="ACT51679.1"/>
    <property type="molecule type" value="Genomic_DNA"/>
</dbReference>
<protein>
    <recommendedName>
        <fullName evidence="2">Ice-binding protein C-terminal domain-containing protein</fullName>
    </recommendedName>
</protein>
<accession>C6XAD8</accession>
<proteinExistence type="predicted"/>
<dbReference type="KEGG" id="mei:Msip34_2442"/>
<dbReference type="eggNOG" id="ENOG50339PA">
    <property type="taxonomic scope" value="Bacteria"/>
</dbReference>
<reference evidence="3 4" key="2">
    <citation type="journal article" date="2011" name="J. Bacteriol.">
        <title>Genomes of three methylotrophs from a single niche uncover genetic and metabolic divergence of Methylophilaceae.</title>
        <authorList>
            <person name="Lapidus A."/>
            <person name="Clum A."/>
            <person name="Labutti K."/>
            <person name="Kaluzhnaya M.G."/>
            <person name="Lim S."/>
            <person name="Beck D.A."/>
            <person name="Glavina Del Rio T."/>
            <person name="Nolan M."/>
            <person name="Mavromatis K."/>
            <person name="Huntemann M."/>
            <person name="Lucas S."/>
            <person name="Lidstrom M.E."/>
            <person name="Ivanova N."/>
            <person name="Chistoserdova L."/>
        </authorList>
    </citation>
    <scope>NUCLEOTIDE SEQUENCE [LARGE SCALE GENOMIC DNA]</scope>
    <source>
        <strain evidence="3 4">SIP3-4</strain>
    </source>
</reference>
<organism evidence="3 4">
    <name type="scientific">Methylovorus glucosotrophus (strain SIP3-4)</name>
    <dbReference type="NCBI Taxonomy" id="582744"/>
    <lineage>
        <taxon>Bacteria</taxon>
        <taxon>Pseudomonadati</taxon>
        <taxon>Pseudomonadota</taxon>
        <taxon>Betaproteobacteria</taxon>
        <taxon>Nitrosomonadales</taxon>
        <taxon>Methylophilaceae</taxon>
        <taxon>Methylovorus</taxon>
    </lineage>
</organism>
<evidence type="ECO:0000256" key="1">
    <source>
        <dbReference type="SAM" id="SignalP"/>
    </source>
</evidence>
<feature type="chain" id="PRO_5002970927" description="Ice-binding protein C-terminal domain-containing protein" evidence="1">
    <location>
        <begin position="24"/>
        <end position="196"/>
    </location>
</feature>
<evidence type="ECO:0000313" key="4">
    <source>
        <dbReference type="Proteomes" id="UP000002743"/>
    </source>
</evidence>
<dbReference type="InterPro" id="IPR013424">
    <property type="entry name" value="Ice-binding_C"/>
</dbReference>
<gene>
    <name evidence="3" type="ordered locus">Msip34_2442</name>
</gene>
<evidence type="ECO:0000259" key="2">
    <source>
        <dbReference type="Pfam" id="PF07589"/>
    </source>
</evidence>
<dbReference type="Pfam" id="PF07589">
    <property type="entry name" value="PEP-CTERM"/>
    <property type="match status" value="1"/>
</dbReference>
<dbReference type="OrthoDB" id="8549489at2"/>
<evidence type="ECO:0000313" key="3">
    <source>
        <dbReference type="EMBL" id="ACT51679.1"/>
    </source>
</evidence>